<dbReference type="Pfam" id="PF26639">
    <property type="entry name" value="Het-6_barrel"/>
    <property type="match status" value="1"/>
</dbReference>
<sequence>MSHSEELYQKLDDSERQIRLVTVGPGEWTDDIQCTLEQTSLATAKPYETLSYVWGDPKVTKDIIVDGRTFQATVNLESALRHLRRDDTPRTMWIDAICINQIDTEERSSQVSFMRDIYQQSILTVIWLGDGNEHVKSLFGLAREFLDQCPGVEPWDDKSVVFLGELTESKYGSQSLEVLVTDLLMRPWWTRAWVLQEAVVSPALLVKCGANEMSWSDMLDLAETLCASTYFLLLPGGLSIEAVGKVFNIDSMRRVINEQRHEISLAQLIAWNRQRRSTDPRDKIFSLLGLARGSAANAIRPDYSPHNTPLQVCLDLVKQSIEKGSLDIICMSKGSERSCWPSWVPDWDVYSNQNSEVAKPLICYFDPGVEGNDILGTVLEISPSDYNTSQSLAPRFNWPTNPPALRIAGCLVDTINRLAATYQPNRQEPWSLSRPDSWGTFLTSHFEDPTDIVELSSCIHAIHEFRSSMTMKNRWSSTKGNEEPKSLSIGSLLIRVIEKARESRNRGGYVGGGSLASAYIRTLMADTLLIGEREMVNINRIDTNDDLGDSVEKCCFTMTLLDSAITRATSYRRLMISSKGYVGLVPSRTQEGDLICVLFGCSVPVILRKQDDHYIFIGESYVHGIMDGEAIEMMKQGSLVEEEFTLL</sequence>
<feature type="domain" description="Heterokaryon incompatibility" evidence="1">
    <location>
        <begin position="47"/>
        <end position="197"/>
    </location>
</feature>
<dbReference type="Pfam" id="PF06985">
    <property type="entry name" value="HET"/>
    <property type="match status" value="1"/>
</dbReference>
<evidence type="ECO:0000313" key="2">
    <source>
        <dbReference type="EMBL" id="GKZ17194.1"/>
    </source>
</evidence>
<name>A0A9W6DH96_9EURO</name>
<reference evidence="2" key="1">
    <citation type="submission" date="2022-07" db="EMBL/GenBank/DDBJ databases">
        <title>Taxonomy of Aspergillus series Nigri: significant species reduction supported by multi-species coalescent approaches.</title>
        <authorList>
            <person name="Bian C."/>
            <person name="Kusuya Y."/>
            <person name="Sklenar F."/>
            <person name="D'hooge E."/>
            <person name="Yaguchi T."/>
            <person name="Takahashi H."/>
            <person name="Hubka V."/>
        </authorList>
    </citation>
    <scope>NUCLEOTIDE SEQUENCE</scope>
    <source>
        <strain evidence="2">CBS 733.88</strain>
    </source>
</reference>
<dbReference type="PANTHER" id="PTHR24148">
    <property type="entry name" value="ANKYRIN REPEAT DOMAIN-CONTAINING PROTEIN 39 HOMOLOG-RELATED"/>
    <property type="match status" value="1"/>
</dbReference>
<gene>
    <name evidence="2" type="ORF">AbraCBS73388_007246</name>
</gene>
<dbReference type="AlphaFoldDB" id="A0A9W6DH96"/>
<evidence type="ECO:0000313" key="3">
    <source>
        <dbReference type="Proteomes" id="UP001143548"/>
    </source>
</evidence>
<proteinExistence type="predicted"/>
<accession>A0A9W6DH96</accession>
<dbReference type="InterPro" id="IPR010730">
    <property type="entry name" value="HET"/>
</dbReference>
<protein>
    <recommendedName>
        <fullName evidence="1">Heterokaryon incompatibility domain-containing protein</fullName>
    </recommendedName>
</protein>
<dbReference type="PANTHER" id="PTHR24148:SF64">
    <property type="entry name" value="HETEROKARYON INCOMPATIBILITY DOMAIN-CONTAINING PROTEIN"/>
    <property type="match status" value="1"/>
</dbReference>
<comment type="caution">
    <text evidence="2">The sequence shown here is derived from an EMBL/GenBank/DDBJ whole genome shotgun (WGS) entry which is preliminary data.</text>
</comment>
<organism evidence="2 3">
    <name type="scientific">Aspergillus brasiliensis</name>
    <dbReference type="NCBI Taxonomy" id="319629"/>
    <lineage>
        <taxon>Eukaryota</taxon>
        <taxon>Fungi</taxon>
        <taxon>Dikarya</taxon>
        <taxon>Ascomycota</taxon>
        <taxon>Pezizomycotina</taxon>
        <taxon>Eurotiomycetes</taxon>
        <taxon>Eurotiomycetidae</taxon>
        <taxon>Eurotiales</taxon>
        <taxon>Aspergillaceae</taxon>
        <taxon>Aspergillus</taxon>
        <taxon>Aspergillus subgen. Circumdati</taxon>
    </lineage>
</organism>
<dbReference type="Proteomes" id="UP001143548">
    <property type="component" value="Unassembled WGS sequence"/>
</dbReference>
<dbReference type="InterPro" id="IPR052895">
    <property type="entry name" value="HetReg/Transcr_Mod"/>
</dbReference>
<dbReference type="EMBL" id="BROQ01000004">
    <property type="protein sequence ID" value="GKZ17194.1"/>
    <property type="molecule type" value="Genomic_DNA"/>
</dbReference>
<evidence type="ECO:0000259" key="1">
    <source>
        <dbReference type="Pfam" id="PF06985"/>
    </source>
</evidence>